<feature type="signal peptide" evidence="2">
    <location>
        <begin position="1"/>
        <end position="25"/>
    </location>
</feature>
<dbReference type="Gene3D" id="1.10.287.950">
    <property type="entry name" value="Methyl-accepting chemotaxis protein"/>
    <property type="match status" value="2"/>
</dbReference>
<evidence type="ECO:0000313" key="3">
    <source>
        <dbReference type="EMBL" id="SDK46709.1"/>
    </source>
</evidence>
<gene>
    <name evidence="3" type="ORF">SAMN05216243_3249</name>
</gene>
<dbReference type="SUPFAM" id="SSF58104">
    <property type="entry name" value="Methyl-accepting chemotaxis protein (MCP) signaling domain"/>
    <property type="match status" value="1"/>
</dbReference>
<dbReference type="InterPro" id="IPR023908">
    <property type="entry name" value="xxxLxxG_rpt"/>
</dbReference>
<dbReference type="OrthoDB" id="9815841at2"/>
<sequence>MRRIRKLLLVFAMIMLVLPSLFVSAAAGDDGSEEDTTQKGEVSSKDEVVYGKLSAAGERQELYVVNTLDIEKEGEVVDYGSYASLKNLTNLSPLEQQDGAVTFNAPEGKFYYQGNMDDQSLPWDVSITYLLDGKEIAPEELAGRDGHVEIKIATSANEKVDQVFFENYLLQISLSLNLDNNRNIEAPEGTLANAGKNKQVTFTVMPEKEEELVVEADVSDFELDGIDITAVPSSMPIESPDIDEMTGEMDTLTDAIAEVNGGVADLEDGVAQLNDGAEDLRGGSKEFKDGISTLDRSSGELVNGSKSLKQALEEMSASLANSSEDIDLGDLKQLEDGLYQMADGINQASKGLVTLKNNYANAYSSLDKAMAAIPDYQISEEEFKQLYKSGADPGVLDKLKETYTAARTAKGTYSAVQEGFDAVSGTLEQVSGSLADMADNLEEMANKLSSSRKNMDSADSFAQLQDGISELASQYASFHSGLVEYTDGVNQLSSSYGEMHNGITGLAEGVGETANGVSDLHDGTNELEDATSNLPEEMKDEVNEMMDEYDKSDFNPVSFVSKKNEKINSVQFVLKTESIKQEEQKETEEPVEEDKGFWARLKNLFK</sequence>
<keyword evidence="2" id="KW-0732">Signal</keyword>
<feature type="coiled-coil region" evidence="1">
    <location>
        <begin position="427"/>
        <end position="454"/>
    </location>
</feature>
<evidence type="ECO:0000313" key="4">
    <source>
        <dbReference type="Proteomes" id="UP000198694"/>
    </source>
</evidence>
<evidence type="ECO:0000256" key="2">
    <source>
        <dbReference type="SAM" id="SignalP"/>
    </source>
</evidence>
<dbReference type="NCBIfam" id="TIGR03057">
    <property type="entry name" value="xxxLxxG_by_4"/>
    <property type="match status" value="1"/>
</dbReference>
<protein>
    <submittedName>
        <fullName evidence="3">X-X-X-Leu-X-X-Gly heptad repeat-containing protein</fullName>
    </submittedName>
</protein>
<keyword evidence="1" id="KW-0175">Coiled coil</keyword>
<dbReference type="RefSeq" id="WP_093216390.1">
    <property type="nucleotide sequence ID" value="NZ_FNFL01000007.1"/>
</dbReference>
<dbReference type="STRING" id="407036.SAMN05216243_3249"/>
<evidence type="ECO:0000256" key="1">
    <source>
        <dbReference type="SAM" id="Coils"/>
    </source>
</evidence>
<feature type="chain" id="PRO_5038927230" evidence="2">
    <location>
        <begin position="26"/>
        <end position="606"/>
    </location>
</feature>
<organism evidence="3 4">
    <name type="scientific">Sediminibacillus albus</name>
    <dbReference type="NCBI Taxonomy" id="407036"/>
    <lineage>
        <taxon>Bacteria</taxon>
        <taxon>Bacillati</taxon>
        <taxon>Bacillota</taxon>
        <taxon>Bacilli</taxon>
        <taxon>Bacillales</taxon>
        <taxon>Bacillaceae</taxon>
        <taxon>Sediminibacillus</taxon>
    </lineage>
</organism>
<dbReference type="Proteomes" id="UP000198694">
    <property type="component" value="Unassembled WGS sequence"/>
</dbReference>
<proteinExistence type="predicted"/>
<keyword evidence="4" id="KW-1185">Reference proteome</keyword>
<dbReference type="AlphaFoldDB" id="A0A1G9C4V2"/>
<accession>A0A1G9C4V2</accession>
<name>A0A1G9C4V2_9BACI</name>
<dbReference type="EMBL" id="FNFL01000007">
    <property type="protein sequence ID" value="SDK46709.1"/>
    <property type="molecule type" value="Genomic_DNA"/>
</dbReference>
<reference evidence="3 4" key="1">
    <citation type="submission" date="2016-10" db="EMBL/GenBank/DDBJ databases">
        <authorList>
            <person name="de Groot N.N."/>
        </authorList>
    </citation>
    <scope>NUCLEOTIDE SEQUENCE [LARGE SCALE GENOMIC DNA]</scope>
    <source>
        <strain evidence="3 4">CGMCC 1.6502</strain>
    </source>
</reference>